<dbReference type="PANTHER" id="PTHR42758:SF2">
    <property type="entry name" value="PHOSPHATIDYLGLYCEROL PHOSPHOLIPASE C"/>
    <property type="match status" value="1"/>
</dbReference>
<evidence type="ECO:0000256" key="5">
    <source>
        <dbReference type="ARBA" id="ARBA00022989"/>
    </source>
</evidence>
<dbReference type="Gene3D" id="3.20.20.190">
    <property type="entry name" value="Phosphatidylinositol (PI) phosphodiesterase"/>
    <property type="match status" value="1"/>
</dbReference>
<dbReference type="EMBL" id="SGXD01000001">
    <property type="protein sequence ID" value="RZS91016.1"/>
    <property type="molecule type" value="Genomic_DNA"/>
</dbReference>
<reference evidence="7 8" key="1">
    <citation type="submission" date="2019-02" db="EMBL/GenBank/DDBJ databases">
        <title>Genomic Encyclopedia of Type Strains, Phase IV (KMG-IV): sequencing the most valuable type-strain genomes for metagenomic binning, comparative biology and taxonomic classification.</title>
        <authorList>
            <person name="Goeker M."/>
        </authorList>
    </citation>
    <scope>NUCLEOTIDE SEQUENCE [LARGE SCALE GENOMIC DNA]</scope>
    <source>
        <strain evidence="7 8">DSM 45622</strain>
    </source>
</reference>
<dbReference type="GO" id="GO:0016020">
    <property type="term" value="C:membrane"/>
    <property type="evidence" value="ECO:0007669"/>
    <property type="project" value="UniProtKB-SubCell"/>
</dbReference>
<evidence type="ECO:0000313" key="7">
    <source>
        <dbReference type="EMBL" id="RZS91016.1"/>
    </source>
</evidence>
<comment type="similarity">
    <text evidence="2">Belongs to the glycerophosphoryl diester phosphodiesterase family.</text>
</comment>
<sequence length="220" mass="23008">MAHRGGNSLAAVRAAVAAGADVLELDVQPGPRGRVEVRHASRIGPLPLLWDEGRVRRGWGAQLVLEQVLEAVDALPGEHRVMVDLKGEDVRLARAVAPLLAAARREVLVCGRHWPSLAELAGPPGVRVLLSAGDAREVAALRTAVAGGGRIGDGTAYGASLASAHVTADLVRELGELLELQVAWTVNDLEECDRVLAAGVTGVTTDSAAVLRRVVALHEP</sequence>
<dbReference type="InterPro" id="IPR017946">
    <property type="entry name" value="PLC-like_Pdiesterase_TIM-brl"/>
</dbReference>
<dbReference type="GO" id="GO:0046475">
    <property type="term" value="P:glycerophospholipid catabolic process"/>
    <property type="evidence" value="ECO:0007669"/>
    <property type="project" value="TreeGrafter"/>
</dbReference>
<evidence type="ECO:0000313" key="8">
    <source>
        <dbReference type="Proteomes" id="UP000293638"/>
    </source>
</evidence>
<dbReference type="InterPro" id="IPR052271">
    <property type="entry name" value="GDPD-Related"/>
</dbReference>
<accession>A0A4Q7NUV8</accession>
<keyword evidence="8" id="KW-1185">Reference proteome</keyword>
<name>A0A4Q7NUV8_9ACTN</name>
<dbReference type="SUPFAM" id="SSF51695">
    <property type="entry name" value="PLC-like phosphodiesterases"/>
    <property type="match status" value="1"/>
</dbReference>
<comment type="subcellular location">
    <subcellularLocation>
        <location evidence="1">Membrane</location>
    </subcellularLocation>
</comment>
<dbReference type="AlphaFoldDB" id="A0A4Q7NUV8"/>
<proteinExistence type="inferred from homology"/>
<organism evidence="7 8">
    <name type="scientific">Motilibacter rhizosphaerae</name>
    <dbReference type="NCBI Taxonomy" id="598652"/>
    <lineage>
        <taxon>Bacteria</taxon>
        <taxon>Bacillati</taxon>
        <taxon>Actinomycetota</taxon>
        <taxon>Actinomycetes</taxon>
        <taxon>Motilibacterales</taxon>
        <taxon>Motilibacteraceae</taxon>
        <taxon>Motilibacter</taxon>
    </lineage>
</organism>
<evidence type="ECO:0000256" key="1">
    <source>
        <dbReference type="ARBA" id="ARBA00004370"/>
    </source>
</evidence>
<comment type="caution">
    <text evidence="7">The sequence shown here is derived from an EMBL/GenBank/DDBJ whole genome shotgun (WGS) entry which is preliminary data.</text>
</comment>
<evidence type="ECO:0000256" key="4">
    <source>
        <dbReference type="ARBA" id="ARBA00022801"/>
    </source>
</evidence>
<evidence type="ECO:0000256" key="3">
    <source>
        <dbReference type="ARBA" id="ARBA00022692"/>
    </source>
</evidence>
<keyword evidence="4" id="KW-0378">Hydrolase</keyword>
<dbReference type="RefSeq" id="WP_130491134.1">
    <property type="nucleotide sequence ID" value="NZ_SGXD01000001.1"/>
</dbReference>
<evidence type="ECO:0000256" key="6">
    <source>
        <dbReference type="ARBA" id="ARBA00023136"/>
    </source>
</evidence>
<dbReference type="GO" id="GO:0008081">
    <property type="term" value="F:phosphoric diester hydrolase activity"/>
    <property type="evidence" value="ECO:0007669"/>
    <property type="project" value="InterPro"/>
</dbReference>
<evidence type="ECO:0000256" key="2">
    <source>
        <dbReference type="ARBA" id="ARBA00007277"/>
    </source>
</evidence>
<dbReference type="OrthoDB" id="3293878at2"/>
<dbReference type="Proteomes" id="UP000293638">
    <property type="component" value="Unassembled WGS sequence"/>
</dbReference>
<keyword evidence="6" id="KW-0472">Membrane</keyword>
<keyword evidence="3" id="KW-0812">Transmembrane</keyword>
<keyword evidence="5" id="KW-1133">Transmembrane helix</keyword>
<protein>
    <submittedName>
        <fullName evidence="7">Glycerophosphoryl diester phosphodiesterase</fullName>
    </submittedName>
</protein>
<dbReference type="PANTHER" id="PTHR42758">
    <property type="entry name" value="PHOSPHATIDYLGLYCEROL PHOSPHOLIPASE C"/>
    <property type="match status" value="1"/>
</dbReference>
<gene>
    <name evidence="7" type="ORF">EV189_0247</name>
</gene>